<dbReference type="EMBL" id="JAGGLG010000002">
    <property type="protein sequence ID" value="MBP2016956.1"/>
    <property type="molecule type" value="Genomic_DNA"/>
</dbReference>
<reference evidence="2 3" key="1">
    <citation type="submission" date="2021-03" db="EMBL/GenBank/DDBJ databases">
        <title>Genomic Encyclopedia of Type Strains, Phase IV (KMG-IV): sequencing the most valuable type-strain genomes for metagenomic binning, comparative biology and taxonomic classification.</title>
        <authorList>
            <person name="Goeker M."/>
        </authorList>
    </citation>
    <scope>NUCLEOTIDE SEQUENCE [LARGE SCALE GENOMIC DNA]</scope>
    <source>
        <strain evidence="2 3">DSM 27138</strain>
    </source>
</reference>
<gene>
    <name evidence="2" type="ORF">J2Z79_000330</name>
</gene>
<dbReference type="PANTHER" id="PTHR30575">
    <property type="entry name" value="PEPTIDASE M20"/>
    <property type="match status" value="1"/>
</dbReference>
<dbReference type="Proteomes" id="UP001519289">
    <property type="component" value="Unassembled WGS sequence"/>
</dbReference>
<dbReference type="Pfam" id="PF07687">
    <property type="entry name" value="M20_dimer"/>
    <property type="match status" value="1"/>
</dbReference>
<dbReference type="InterPro" id="IPR017439">
    <property type="entry name" value="Amidohydrolase"/>
</dbReference>
<keyword evidence="3" id="KW-1185">Reference proteome</keyword>
<dbReference type="NCBIfam" id="TIGR01891">
    <property type="entry name" value="amidohydrolases"/>
    <property type="match status" value="1"/>
</dbReference>
<evidence type="ECO:0000313" key="3">
    <source>
        <dbReference type="Proteomes" id="UP001519289"/>
    </source>
</evidence>
<accession>A0ABS4JPQ8</accession>
<name>A0ABS4JPQ8_9FIRM</name>
<dbReference type="Gene3D" id="3.40.630.10">
    <property type="entry name" value="Zn peptidases"/>
    <property type="match status" value="2"/>
</dbReference>
<evidence type="ECO:0000313" key="2">
    <source>
        <dbReference type="EMBL" id="MBP2016956.1"/>
    </source>
</evidence>
<dbReference type="PIRSF" id="PIRSF005962">
    <property type="entry name" value="Pept_M20D_amidohydro"/>
    <property type="match status" value="1"/>
</dbReference>
<dbReference type="RefSeq" id="WP_209465112.1">
    <property type="nucleotide sequence ID" value="NZ_JAGGLG010000002.1"/>
</dbReference>
<dbReference type="PANTHER" id="PTHR30575:SF3">
    <property type="entry name" value="PEPTIDASE M20 DIMERISATION DOMAIN-CONTAINING PROTEIN"/>
    <property type="match status" value="1"/>
</dbReference>
<sequence length="431" mass="45708">MDIAARVAELKPHLIATRRDLHQHAESGWTEFRTATHVVERLTALGYEVHYGPEVLSPEHMAGLPTQAELDRHLERAITQGANPEIARKMAGGYTGVVGILRCGEGPTIGMRFDMDALDITETTDESHRPCKEGFASRNPGAMHACGHDAHVSIGLGVAQLLAELRDQLRGTVKLIFQPAEEGVRGARAMVEAGVVDDVDYLLGAHIGFAARETGMIITGGSGFLATSKLDAIFTGVPSHAGAAPEQGRNALLAAASAALNLHAIPRHSAGASRINVGVLQAGSGRNVTPAHAVLKLETRGATSEIDAYMRANAERVIRAAAEMWDVKVEIRPMGSAAGGTSDPELAEVVGHAASETPSVTRIVPSGDLGGSEDYAWMMERVQSRGGKATYMMIGTKIAAPHHDSRFDIDEDALPIGVEVMTRTVLKLAGR</sequence>
<comment type="caution">
    <text evidence="2">The sequence shown here is derived from an EMBL/GenBank/DDBJ whole genome shotgun (WGS) entry which is preliminary data.</text>
</comment>
<organism evidence="2 3">
    <name type="scientific">Symbiobacterium terraclitae</name>
    <dbReference type="NCBI Taxonomy" id="557451"/>
    <lineage>
        <taxon>Bacteria</taxon>
        <taxon>Bacillati</taxon>
        <taxon>Bacillota</taxon>
        <taxon>Clostridia</taxon>
        <taxon>Eubacteriales</taxon>
        <taxon>Symbiobacteriaceae</taxon>
        <taxon>Symbiobacterium</taxon>
    </lineage>
</organism>
<proteinExistence type="predicted"/>
<dbReference type="SUPFAM" id="SSF53187">
    <property type="entry name" value="Zn-dependent exopeptidases"/>
    <property type="match status" value="1"/>
</dbReference>
<feature type="domain" description="Peptidase M20 dimerisation" evidence="1">
    <location>
        <begin position="233"/>
        <end position="316"/>
    </location>
</feature>
<dbReference type="InterPro" id="IPR011650">
    <property type="entry name" value="Peptidase_M20_dimer"/>
</dbReference>
<dbReference type="Pfam" id="PF01546">
    <property type="entry name" value="Peptidase_M20"/>
    <property type="match status" value="1"/>
</dbReference>
<dbReference type="SUPFAM" id="SSF55031">
    <property type="entry name" value="Bacterial exopeptidase dimerisation domain"/>
    <property type="match status" value="1"/>
</dbReference>
<evidence type="ECO:0000259" key="1">
    <source>
        <dbReference type="Pfam" id="PF07687"/>
    </source>
</evidence>
<dbReference type="InterPro" id="IPR052030">
    <property type="entry name" value="Peptidase_M20/M20A_hydrolases"/>
</dbReference>
<dbReference type="InterPro" id="IPR002933">
    <property type="entry name" value="Peptidase_M20"/>
</dbReference>
<dbReference type="InterPro" id="IPR036264">
    <property type="entry name" value="Bact_exopeptidase_dim_dom"/>
</dbReference>
<protein>
    <submittedName>
        <fullName evidence="2">Aminobenzoyl-glutamate utilization protein A</fullName>
    </submittedName>
</protein>